<sequence>MASYAQANPQAYSAPPTSFPPQGQLPYSAPPPVGYPTNDTAAYPQQVPTKTKSRGDDDDGFWKGW</sequence>
<reference evidence="2 3" key="1">
    <citation type="journal article" date="2016" name="Sci. Rep.">
        <title>The Dendrobium catenatum Lindl. genome sequence provides insights into polysaccharide synthase, floral development and adaptive evolution.</title>
        <authorList>
            <person name="Zhang G.Q."/>
            <person name="Xu Q."/>
            <person name="Bian C."/>
            <person name="Tsai W.C."/>
            <person name="Yeh C.M."/>
            <person name="Liu K.W."/>
            <person name="Yoshida K."/>
            <person name="Zhang L.S."/>
            <person name="Chang S.B."/>
            <person name="Chen F."/>
            <person name="Shi Y."/>
            <person name="Su Y.Y."/>
            <person name="Zhang Y.Q."/>
            <person name="Chen L.J."/>
            <person name="Yin Y."/>
            <person name="Lin M."/>
            <person name="Huang H."/>
            <person name="Deng H."/>
            <person name="Wang Z.W."/>
            <person name="Zhu S.L."/>
            <person name="Zhao X."/>
            <person name="Deng C."/>
            <person name="Niu S.C."/>
            <person name="Huang J."/>
            <person name="Wang M."/>
            <person name="Liu G.H."/>
            <person name="Yang H.J."/>
            <person name="Xiao X.J."/>
            <person name="Hsiao Y.Y."/>
            <person name="Wu W.L."/>
            <person name="Chen Y.Y."/>
            <person name="Mitsuda N."/>
            <person name="Ohme-Takagi M."/>
            <person name="Luo Y.B."/>
            <person name="Van de Peer Y."/>
            <person name="Liu Z.J."/>
        </authorList>
    </citation>
    <scope>NUCLEOTIDE SEQUENCE [LARGE SCALE GENOMIC DNA]</scope>
    <source>
        <tissue evidence="2">The whole plant</tissue>
    </source>
</reference>
<dbReference type="EMBL" id="KZ504071">
    <property type="protein sequence ID" value="PKU59718.1"/>
    <property type="molecule type" value="Genomic_DNA"/>
</dbReference>
<evidence type="ECO:0000256" key="1">
    <source>
        <dbReference type="SAM" id="MobiDB-lite"/>
    </source>
</evidence>
<evidence type="ECO:0000313" key="3">
    <source>
        <dbReference type="Proteomes" id="UP000233837"/>
    </source>
</evidence>
<protein>
    <submittedName>
        <fullName evidence="2">Uncharacterized protein</fullName>
    </submittedName>
</protein>
<reference evidence="2 3" key="2">
    <citation type="journal article" date="2017" name="Nature">
        <title>The Apostasia genome and the evolution of orchids.</title>
        <authorList>
            <person name="Zhang G.Q."/>
            <person name="Liu K.W."/>
            <person name="Li Z."/>
            <person name="Lohaus R."/>
            <person name="Hsiao Y.Y."/>
            <person name="Niu S.C."/>
            <person name="Wang J.Y."/>
            <person name="Lin Y.C."/>
            <person name="Xu Q."/>
            <person name="Chen L.J."/>
            <person name="Yoshida K."/>
            <person name="Fujiwara S."/>
            <person name="Wang Z.W."/>
            <person name="Zhang Y.Q."/>
            <person name="Mitsuda N."/>
            <person name="Wang M."/>
            <person name="Liu G.H."/>
            <person name="Pecoraro L."/>
            <person name="Huang H.X."/>
            <person name="Xiao X.J."/>
            <person name="Lin M."/>
            <person name="Wu X.Y."/>
            <person name="Wu W.L."/>
            <person name="Chen Y.Y."/>
            <person name="Chang S.B."/>
            <person name="Sakamoto S."/>
            <person name="Ohme-Takagi M."/>
            <person name="Yagi M."/>
            <person name="Zeng S.J."/>
            <person name="Shen C.Y."/>
            <person name="Yeh C.M."/>
            <person name="Luo Y.B."/>
            <person name="Tsai W.C."/>
            <person name="Van de Peer Y."/>
            <person name="Liu Z.J."/>
        </authorList>
    </citation>
    <scope>NUCLEOTIDE SEQUENCE [LARGE SCALE GENOMIC DNA]</scope>
    <source>
        <tissue evidence="2">The whole plant</tissue>
    </source>
</reference>
<proteinExistence type="predicted"/>
<evidence type="ECO:0000313" key="2">
    <source>
        <dbReference type="EMBL" id="PKU59718.1"/>
    </source>
</evidence>
<feature type="compositionally biased region" description="Polar residues" evidence="1">
    <location>
        <begin position="1"/>
        <end position="11"/>
    </location>
</feature>
<keyword evidence="3" id="KW-1185">Reference proteome</keyword>
<dbReference type="AlphaFoldDB" id="A0A2I0V8I3"/>
<dbReference type="Proteomes" id="UP000233837">
    <property type="component" value="Unassembled WGS sequence"/>
</dbReference>
<organism evidence="2 3">
    <name type="scientific">Dendrobium catenatum</name>
    <dbReference type="NCBI Taxonomy" id="906689"/>
    <lineage>
        <taxon>Eukaryota</taxon>
        <taxon>Viridiplantae</taxon>
        <taxon>Streptophyta</taxon>
        <taxon>Embryophyta</taxon>
        <taxon>Tracheophyta</taxon>
        <taxon>Spermatophyta</taxon>
        <taxon>Magnoliopsida</taxon>
        <taxon>Liliopsida</taxon>
        <taxon>Asparagales</taxon>
        <taxon>Orchidaceae</taxon>
        <taxon>Epidendroideae</taxon>
        <taxon>Malaxideae</taxon>
        <taxon>Dendrobiinae</taxon>
        <taxon>Dendrobium</taxon>
    </lineage>
</organism>
<name>A0A2I0V8I3_9ASPA</name>
<feature type="region of interest" description="Disordered" evidence="1">
    <location>
        <begin position="1"/>
        <end position="65"/>
    </location>
</feature>
<accession>A0A2I0V8I3</accession>
<gene>
    <name evidence="2" type="ORF">MA16_Dca015713</name>
</gene>